<name>A0ABQ1ZLN8_9BACL</name>
<reference evidence="3" key="1">
    <citation type="journal article" date="2019" name="Int. J. Syst. Evol. Microbiol.">
        <title>The Global Catalogue of Microorganisms (GCM) 10K type strain sequencing project: providing services to taxonomists for standard genome sequencing and annotation.</title>
        <authorList>
            <consortium name="The Broad Institute Genomics Platform"/>
            <consortium name="The Broad Institute Genome Sequencing Center for Infectious Disease"/>
            <person name="Wu L."/>
            <person name="Ma J."/>
        </authorList>
    </citation>
    <scope>NUCLEOTIDE SEQUENCE [LARGE SCALE GENOMIC DNA]</scope>
    <source>
        <strain evidence="3">CCM 8702</strain>
    </source>
</reference>
<accession>A0ABQ1ZLN8</accession>
<evidence type="ECO:0000313" key="3">
    <source>
        <dbReference type="Proteomes" id="UP000605427"/>
    </source>
</evidence>
<sequence length="129" mass="15340">MIENQQIFPILLQAYPSYLNRYEAYIEQNYEIEEERLLYVDIGDFTAYMIECYAKRKTDEFDEAFDAIEQMLVHGDSYVQDFAVVGILETLQNQLLDKKIELNEFEALLQPESKAAWRHLIDFWNGKVQ</sequence>
<dbReference type="InterPro" id="IPR056091">
    <property type="entry name" value="DUF7674"/>
</dbReference>
<feature type="domain" description="DUF7674" evidence="1">
    <location>
        <begin position="10"/>
        <end position="125"/>
    </location>
</feature>
<evidence type="ECO:0000313" key="2">
    <source>
        <dbReference type="EMBL" id="GGH68214.1"/>
    </source>
</evidence>
<protein>
    <recommendedName>
        <fullName evidence="1">DUF7674 domain-containing protein</fullName>
    </recommendedName>
</protein>
<dbReference type="Pfam" id="PF24722">
    <property type="entry name" value="DUF7674"/>
    <property type="match status" value="1"/>
</dbReference>
<proteinExistence type="predicted"/>
<dbReference type="EMBL" id="BMDD01000001">
    <property type="protein sequence ID" value="GGH68214.1"/>
    <property type="molecule type" value="Genomic_DNA"/>
</dbReference>
<keyword evidence="3" id="KW-1185">Reference proteome</keyword>
<dbReference type="RefSeq" id="WP_172237796.1">
    <property type="nucleotide sequence ID" value="NZ_BMDD01000001.1"/>
</dbReference>
<dbReference type="Proteomes" id="UP000605427">
    <property type="component" value="Unassembled WGS sequence"/>
</dbReference>
<evidence type="ECO:0000259" key="1">
    <source>
        <dbReference type="Pfam" id="PF24722"/>
    </source>
</evidence>
<gene>
    <name evidence="2" type="ORF">GCM10007362_01990</name>
</gene>
<organism evidence="2 3">
    <name type="scientific">Saccharibacillus endophyticus</name>
    <dbReference type="NCBI Taxonomy" id="2060666"/>
    <lineage>
        <taxon>Bacteria</taxon>
        <taxon>Bacillati</taxon>
        <taxon>Bacillota</taxon>
        <taxon>Bacilli</taxon>
        <taxon>Bacillales</taxon>
        <taxon>Paenibacillaceae</taxon>
        <taxon>Saccharibacillus</taxon>
    </lineage>
</organism>
<comment type="caution">
    <text evidence="2">The sequence shown here is derived from an EMBL/GenBank/DDBJ whole genome shotgun (WGS) entry which is preliminary data.</text>
</comment>